<dbReference type="InterPro" id="IPR032302">
    <property type="entry name" value="THOC2_N"/>
</dbReference>
<keyword evidence="4" id="KW-0539">Nucleus</keyword>
<dbReference type="InterPro" id="IPR021418">
    <property type="entry name" value="THO_THOC2_C"/>
</dbReference>
<organism evidence="9 10">
    <name type="scientific">Serendipita indica (strain DSM 11827)</name>
    <name type="common">Root endophyte fungus</name>
    <name type="synonym">Piriformospora indica</name>
    <dbReference type="NCBI Taxonomy" id="1109443"/>
    <lineage>
        <taxon>Eukaryota</taxon>
        <taxon>Fungi</taxon>
        <taxon>Dikarya</taxon>
        <taxon>Basidiomycota</taxon>
        <taxon>Agaricomycotina</taxon>
        <taxon>Agaricomycetes</taxon>
        <taxon>Sebacinales</taxon>
        <taxon>Serendipitaceae</taxon>
        <taxon>Serendipita</taxon>
    </lineage>
</organism>
<protein>
    <recommendedName>
        <fullName evidence="3">THO complex subunit 2</fullName>
    </recommendedName>
</protein>
<comment type="subcellular location">
    <subcellularLocation>
        <location evidence="1">Nucleus</location>
    </subcellularLocation>
</comment>
<gene>
    <name evidence="9" type="ORF">PIIN_05046</name>
</gene>
<name>G4TIH1_SERID</name>
<proteinExistence type="inferred from homology"/>
<feature type="compositionally biased region" description="Pro residues" evidence="5">
    <location>
        <begin position="1485"/>
        <end position="1494"/>
    </location>
</feature>
<dbReference type="Pfam" id="PF11262">
    <property type="entry name" value="Tho2"/>
    <property type="match status" value="1"/>
</dbReference>
<dbReference type="InterPro" id="IPR040007">
    <property type="entry name" value="Tho2"/>
</dbReference>
<comment type="caution">
    <text evidence="9">The sequence shown here is derived from an EMBL/GenBank/DDBJ whole genome shotgun (WGS) entry which is preliminary data.</text>
</comment>
<feature type="domain" description="THO complex subunit 2 N-terminal" evidence="8">
    <location>
        <begin position="27"/>
        <end position="698"/>
    </location>
</feature>
<evidence type="ECO:0000259" key="6">
    <source>
        <dbReference type="Pfam" id="PF11262"/>
    </source>
</evidence>
<feature type="compositionally biased region" description="Polar residues" evidence="5">
    <location>
        <begin position="1791"/>
        <end position="1802"/>
    </location>
</feature>
<evidence type="ECO:0000256" key="4">
    <source>
        <dbReference type="ARBA" id="ARBA00023242"/>
    </source>
</evidence>
<dbReference type="eggNOG" id="KOG1874">
    <property type="taxonomic scope" value="Eukaryota"/>
</dbReference>
<sequence>MPGEEKVKVQANNLALASMAVAVANATKELLNRWNNDGRSQCLQQLKELCTQPERIDDLRVAFQILVNSLVNKDGFRLLPDDFGPFYRELAQAQPTSSRPDENPAISQILVDAISVVDDTLDDLAQAQETEKERQENRNKHRQIPERQPLVKLLRYLLSTGAISHQLLALNLEYSLLQDIGLLGNALQTAKQEVRARTRLIYRQTKVNLLREQSEGYSKRSSAEGTAKSILERLMRVAGYFDLDPTRMLDLILDVFSTHVMTHSDLFLYIIREFSGTRTRLLGSTSDIDSSMDTSESSESALERRLQEAEGPLTNPPTLPQLKNPLAQLLGFKFSHYAADEQSVPRELMFVTALLIREGHLSIADIYNHLSPDEAGMKALAEKQDAEMKKRIRIVKTTAADKDNALANAGVLSNLDDRDYLSRRQPQVSNPAPVSTTKAVKEVKVPEEITQHRDLAIALLSIGALRPAVAILTNHPWLTSRYPQIADILLKHLEYSIDPMYRSFSPATTHPEAAATYALPLNSINGGQNRKTKLTMTFPDPPPTPDTQQIFFYPRWTERVPLSTAQSDLEVFVEPMLRIIGVHAYRSIPLFVKLCRIAREQLKNEGGPPTEDDFWTYVLRRHFLPLVSMAKDNPMLGNEIWPILQRLEIQQRWAIYAEWFQRTYDGSLEMRLKKAYVTRETKGVLRRLSSKNQGQSARALAKIAHHNPCVLFQIAIDQVMSYDNLADPLIEAFRTLSPIGYDILTYSLLDAFSQTERPRMKDDGTNVSHWLQSLASLTAHLCRRYNAMDPTPILQFIVHRLQAESPIDSIILRELISKMGNIEPPQLLAENQIAAMGGGPVLQIATVALESRGIGQTRAMLKSSDKLLSAMAKRELILPILLLLAQQSQSSVFKMDSSEAGLKGIGAMFDDLRGDFFQFVSFLSPVSLSQKSSANESRDAFFKSLPSVATLVNDYGIEATTVMFICRAAIQRTIVEQVMASSTERKSKPSVSKEETIHEPDPLSQTEASIKTETVEGDVVMQVDTKETADLWLPVLQPWISSVAEILPPRVHEVMGAAFFVTFWQLSQFEITPLVSHYKEQRNKLSKMVEEHARRDPGKEGSTRERMNWLDKKERIEAFRDNLVRESNEHLEVYAATKKRLSQERKHWFVNNKRGKLELLDYIVQYCIFPRSLLSPIDAEFSATFIKLLHNLGTVGFWTLGCYRKCVGEQLRGIIFSCTQNEARNFGRFLRVVFSDLGMWFKDEKAFVADSKKGDANSPGFSAKASAVEVLSWAEFKRFLKKLHMQLGSVIVACITMTNREFMHVSNAILVLKELLPVFPTNAVHSSVGSFVDGAIKDLLDSEKRGDIKVLASSYQGQLRRIKSRWETPEASSATDSKSSQQVNTSASQTSEAKNPSSTSQSDARDSTTQNTPITHPLPANPMAQASDQPSTEIKLPKRPDIVKRINREEGHSTADESQSTAATDAVDKPASAIRVSESTDPMPRGSPRPPNGPVGPGHRDIPSGPRGTRGHRLTEDPSSRPPPAASMAPPRVPSHTHSSQEARTSALQQADRGRNQSDGDKELGPSDRRPPVDSRRPDAPSREGTRRRSPSPGRSGADDARRREDERRKDEKRSDRDRRSDREHRERRESARIPRSDEASSPHREESRKRTRDAGEKDPSDRDSKRTNRERERRERHRDERDDRRHDKDKHRDKDRGRESKHKHGSSSTGASPNDPEREAARPSAPSAPRAGLISEEAKRSILNATAEPPRRDRDREKTDSYNRPLGGLSSIGSSRGPGHSQRREERGQDNLQPLSLSRSLVSRIESPRVDSSAPNRPSGDYSRDGGHISDRENGRKRGPIEDNSGGPAKRPRRDGP</sequence>
<feature type="compositionally biased region" description="Low complexity" evidence="5">
    <location>
        <begin position="285"/>
        <end position="300"/>
    </location>
</feature>
<dbReference type="PANTHER" id="PTHR21597:SF0">
    <property type="entry name" value="THO COMPLEX SUBUNIT 2"/>
    <property type="match status" value="1"/>
</dbReference>
<feature type="domain" description="THO complex subunitTHOC2 N-terminal" evidence="7">
    <location>
        <begin position="700"/>
        <end position="775"/>
    </location>
</feature>
<evidence type="ECO:0000256" key="1">
    <source>
        <dbReference type="ARBA" id="ARBA00004123"/>
    </source>
</evidence>
<feature type="compositionally biased region" description="Basic and acidic residues" evidence="5">
    <location>
        <begin position="1823"/>
        <end position="1842"/>
    </location>
</feature>
<dbReference type="GO" id="GO:0003729">
    <property type="term" value="F:mRNA binding"/>
    <property type="evidence" value="ECO:0007669"/>
    <property type="project" value="TreeGrafter"/>
</dbReference>
<keyword evidence="10" id="KW-1185">Reference proteome</keyword>
<dbReference type="STRING" id="1109443.G4TIH1"/>
<feature type="domain" description="THO complex subunitTHOC2 C-terminal" evidence="6">
    <location>
        <begin position="1053"/>
        <end position="1359"/>
    </location>
</feature>
<evidence type="ECO:0000259" key="8">
    <source>
        <dbReference type="Pfam" id="PF16134"/>
    </source>
</evidence>
<feature type="compositionally biased region" description="Basic and acidic residues" evidence="5">
    <location>
        <begin position="1552"/>
        <end position="1587"/>
    </location>
</feature>
<evidence type="ECO:0000313" key="10">
    <source>
        <dbReference type="Proteomes" id="UP000007148"/>
    </source>
</evidence>
<evidence type="ECO:0000313" key="9">
    <source>
        <dbReference type="EMBL" id="CCA71111.1"/>
    </source>
</evidence>
<dbReference type="PANTHER" id="PTHR21597">
    <property type="entry name" value="THO2 PROTEIN"/>
    <property type="match status" value="1"/>
</dbReference>
<feature type="compositionally biased region" description="Basic and acidic residues" evidence="5">
    <location>
        <begin position="985"/>
        <end position="1001"/>
    </location>
</feature>
<comment type="similarity">
    <text evidence="2">Belongs to the THOC2 family.</text>
</comment>
<reference evidence="9 10" key="1">
    <citation type="journal article" date="2011" name="PLoS Pathog.">
        <title>Endophytic Life Strategies Decoded by Genome and Transcriptome Analyses of the Mutualistic Root Symbiont Piriformospora indica.</title>
        <authorList>
            <person name="Zuccaro A."/>
            <person name="Lahrmann U."/>
            <person name="Guldener U."/>
            <person name="Langen G."/>
            <person name="Pfiffi S."/>
            <person name="Biedenkopf D."/>
            <person name="Wong P."/>
            <person name="Samans B."/>
            <person name="Grimm C."/>
            <person name="Basiewicz M."/>
            <person name="Murat C."/>
            <person name="Martin F."/>
            <person name="Kogel K.H."/>
        </authorList>
    </citation>
    <scope>NUCLEOTIDE SEQUENCE [LARGE SCALE GENOMIC DNA]</scope>
    <source>
        <strain evidence="9 10">DSM 11827</strain>
    </source>
</reference>
<dbReference type="Pfam" id="PF16134">
    <property type="entry name" value="THOC2_N"/>
    <property type="match status" value="1"/>
</dbReference>
<feature type="compositionally biased region" description="Polar residues" evidence="5">
    <location>
        <begin position="1370"/>
        <end position="1414"/>
    </location>
</feature>
<dbReference type="OrthoDB" id="29024at2759"/>
<evidence type="ECO:0000256" key="5">
    <source>
        <dbReference type="SAM" id="MobiDB-lite"/>
    </source>
</evidence>
<dbReference type="InParanoid" id="G4TIH1"/>
<feature type="region of interest" description="Disordered" evidence="5">
    <location>
        <begin position="985"/>
        <end position="1006"/>
    </location>
</feature>
<dbReference type="GO" id="GO:0000445">
    <property type="term" value="C:THO complex part of transcription export complex"/>
    <property type="evidence" value="ECO:0007669"/>
    <property type="project" value="TreeGrafter"/>
</dbReference>
<dbReference type="GO" id="GO:0006406">
    <property type="term" value="P:mRNA export from nucleus"/>
    <property type="evidence" value="ECO:0007669"/>
    <property type="project" value="InterPro"/>
</dbReference>
<feature type="compositionally biased region" description="Low complexity" evidence="5">
    <location>
        <begin position="1723"/>
        <end position="1732"/>
    </location>
</feature>
<feature type="region of interest" description="Disordered" evidence="5">
    <location>
        <begin position="285"/>
        <end position="320"/>
    </location>
</feature>
<feature type="compositionally biased region" description="Low complexity" evidence="5">
    <location>
        <begin position="1765"/>
        <end position="1780"/>
    </location>
</feature>
<dbReference type="GO" id="GO:0006397">
    <property type="term" value="P:mRNA processing"/>
    <property type="evidence" value="ECO:0007669"/>
    <property type="project" value="InterPro"/>
</dbReference>
<accession>G4TIH1</accession>
<evidence type="ECO:0000256" key="2">
    <source>
        <dbReference type="ARBA" id="ARBA00007857"/>
    </source>
</evidence>
<dbReference type="FunCoup" id="G4TIH1">
    <property type="interactions" value="659"/>
</dbReference>
<dbReference type="OMA" id="QERWTCI"/>
<feature type="compositionally biased region" description="Polar residues" evidence="5">
    <location>
        <begin position="1536"/>
        <end position="1549"/>
    </location>
</feature>
<dbReference type="Pfam" id="PF11732">
    <property type="entry name" value="Thoc2"/>
    <property type="match status" value="1"/>
</dbReference>
<feature type="compositionally biased region" description="Basic and acidic residues" evidence="5">
    <location>
        <begin position="1435"/>
        <end position="1455"/>
    </location>
</feature>
<dbReference type="InterPro" id="IPR021726">
    <property type="entry name" value="THO_THOC2_N"/>
</dbReference>
<dbReference type="HOGENOM" id="CLU_000511_4_0_1"/>
<evidence type="ECO:0000256" key="3">
    <source>
        <dbReference type="ARBA" id="ARBA00019596"/>
    </source>
</evidence>
<feature type="compositionally biased region" description="Basic and acidic residues" evidence="5">
    <location>
        <begin position="1750"/>
        <end position="1762"/>
    </location>
</feature>
<dbReference type="EMBL" id="CAFZ01000106">
    <property type="protein sequence ID" value="CCA71111.1"/>
    <property type="molecule type" value="Genomic_DNA"/>
</dbReference>
<dbReference type="Proteomes" id="UP000007148">
    <property type="component" value="Unassembled WGS sequence"/>
</dbReference>
<feature type="region of interest" description="Disordered" evidence="5">
    <location>
        <begin position="1363"/>
        <end position="1858"/>
    </location>
</feature>
<evidence type="ECO:0000259" key="7">
    <source>
        <dbReference type="Pfam" id="PF11732"/>
    </source>
</evidence>
<feature type="compositionally biased region" description="Basic and acidic residues" evidence="5">
    <location>
        <begin position="1597"/>
        <end position="1699"/>
    </location>
</feature>